<protein>
    <submittedName>
        <fullName evidence="1">10441_t:CDS:1</fullName>
    </submittedName>
</protein>
<keyword evidence="2" id="KW-1185">Reference proteome</keyword>
<dbReference type="EMBL" id="CAJVPQ010012647">
    <property type="protein sequence ID" value="CAG8732562.1"/>
    <property type="molecule type" value="Genomic_DNA"/>
</dbReference>
<sequence>EFARLFGKDKCKKKVVLFIDEYDVLYEADDDIRALHAGLVCLCGRAIYVDLMRKLDERRRLDFLTWLNFTINSLQKLVLDYATFRKMIVDNEERNLAEFLTAKGVLIRDEETKDRFKMSSALVDELLRERVIPELFKSTPTVAVPEKCDGFLDIVNVLKTSAAILSETQTDNI</sequence>
<accession>A0A9N9IDK9</accession>
<comment type="caution">
    <text evidence="1">The sequence shown here is derived from an EMBL/GenBank/DDBJ whole genome shotgun (WGS) entry which is preliminary data.</text>
</comment>
<dbReference type="AlphaFoldDB" id="A0A9N9IDK9"/>
<organism evidence="1 2">
    <name type="scientific">Funneliformis caledonium</name>
    <dbReference type="NCBI Taxonomy" id="1117310"/>
    <lineage>
        <taxon>Eukaryota</taxon>
        <taxon>Fungi</taxon>
        <taxon>Fungi incertae sedis</taxon>
        <taxon>Mucoromycota</taxon>
        <taxon>Glomeromycotina</taxon>
        <taxon>Glomeromycetes</taxon>
        <taxon>Glomerales</taxon>
        <taxon>Glomeraceae</taxon>
        <taxon>Funneliformis</taxon>
    </lineage>
</organism>
<gene>
    <name evidence="1" type="ORF">FCALED_LOCUS15083</name>
</gene>
<dbReference type="Proteomes" id="UP000789570">
    <property type="component" value="Unassembled WGS sequence"/>
</dbReference>
<proteinExistence type="predicted"/>
<evidence type="ECO:0000313" key="2">
    <source>
        <dbReference type="Proteomes" id="UP000789570"/>
    </source>
</evidence>
<evidence type="ECO:0000313" key="1">
    <source>
        <dbReference type="EMBL" id="CAG8732562.1"/>
    </source>
</evidence>
<name>A0A9N9IDK9_9GLOM</name>
<reference evidence="1" key="1">
    <citation type="submission" date="2021-06" db="EMBL/GenBank/DDBJ databases">
        <authorList>
            <person name="Kallberg Y."/>
            <person name="Tangrot J."/>
            <person name="Rosling A."/>
        </authorList>
    </citation>
    <scope>NUCLEOTIDE SEQUENCE</scope>
    <source>
        <strain evidence="1">UK204</strain>
    </source>
</reference>
<dbReference type="OrthoDB" id="2443437at2759"/>
<feature type="non-terminal residue" evidence="1">
    <location>
        <position position="173"/>
    </location>
</feature>